<dbReference type="InterPro" id="IPR015947">
    <property type="entry name" value="PUA-like_sf"/>
</dbReference>
<dbReference type="SUPFAM" id="SSF75217">
    <property type="entry name" value="alpha/beta knot"/>
    <property type="match status" value="1"/>
</dbReference>
<feature type="domain" description="Ribosomal RNA small subunit methyltransferase E PUA-like" evidence="14">
    <location>
        <begin position="20"/>
        <end position="66"/>
    </location>
</feature>
<evidence type="ECO:0000313" key="15">
    <source>
        <dbReference type="EMBL" id="GAA6166927.1"/>
    </source>
</evidence>
<evidence type="ECO:0000256" key="6">
    <source>
        <dbReference type="ARBA" id="ARBA00022552"/>
    </source>
</evidence>
<gene>
    <name evidence="15" type="ORF">NBRC116591_07370</name>
</gene>
<dbReference type="EMBL" id="BAABWN010000002">
    <property type="protein sequence ID" value="GAA6166927.1"/>
    <property type="molecule type" value="Genomic_DNA"/>
</dbReference>
<dbReference type="Proteomes" id="UP001465153">
    <property type="component" value="Unassembled WGS sequence"/>
</dbReference>
<keyword evidence="7 12" id="KW-0489">Methyltransferase</keyword>
<comment type="catalytic activity">
    <reaction evidence="11 12">
        <text>uridine(1498) in 16S rRNA + S-adenosyl-L-methionine = N(3)-methyluridine(1498) in 16S rRNA + S-adenosyl-L-homocysteine + H(+)</text>
        <dbReference type="Rhea" id="RHEA:42920"/>
        <dbReference type="Rhea" id="RHEA-COMP:10283"/>
        <dbReference type="Rhea" id="RHEA-COMP:10284"/>
        <dbReference type="ChEBI" id="CHEBI:15378"/>
        <dbReference type="ChEBI" id="CHEBI:57856"/>
        <dbReference type="ChEBI" id="CHEBI:59789"/>
        <dbReference type="ChEBI" id="CHEBI:65315"/>
        <dbReference type="ChEBI" id="CHEBI:74502"/>
        <dbReference type="EC" id="2.1.1.193"/>
    </reaction>
</comment>
<comment type="function">
    <text evidence="10 12">Specifically methylates the N3 position of the uracil ring of uridine 1498 (m3U1498) in 16S rRNA. Acts on the fully assembled 30S ribosomal subunit.</text>
</comment>
<dbReference type="PANTHER" id="PTHR30027">
    <property type="entry name" value="RIBOSOMAL RNA SMALL SUBUNIT METHYLTRANSFERASE E"/>
    <property type="match status" value="1"/>
</dbReference>
<feature type="domain" description="Ribosomal RNA small subunit methyltransferase E methyltransferase" evidence="13">
    <location>
        <begin position="75"/>
        <end position="235"/>
    </location>
</feature>
<evidence type="ECO:0000256" key="12">
    <source>
        <dbReference type="PIRNR" id="PIRNR015601"/>
    </source>
</evidence>
<evidence type="ECO:0000256" key="2">
    <source>
        <dbReference type="ARBA" id="ARBA00005528"/>
    </source>
</evidence>
<evidence type="ECO:0000259" key="14">
    <source>
        <dbReference type="Pfam" id="PF20260"/>
    </source>
</evidence>
<dbReference type="CDD" id="cd18084">
    <property type="entry name" value="RsmE-like"/>
    <property type="match status" value="1"/>
</dbReference>
<evidence type="ECO:0000256" key="5">
    <source>
        <dbReference type="ARBA" id="ARBA00022490"/>
    </source>
</evidence>
<name>A0ABQ0A5K3_9GAMM</name>
<dbReference type="InterPro" id="IPR046886">
    <property type="entry name" value="RsmE_MTase_dom"/>
</dbReference>
<dbReference type="Gene3D" id="3.40.1280.10">
    <property type="match status" value="1"/>
</dbReference>
<comment type="similarity">
    <text evidence="2 12">Belongs to the RNA methyltransferase RsmE family.</text>
</comment>
<dbReference type="InterPro" id="IPR046887">
    <property type="entry name" value="RsmE_PUA-like"/>
</dbReference>
<keyword evidence="5 12" id="KW-0963">Cytoplasm</keyword>
<keyword evidence="8 12" id="KW-0808">Transferase</keyword>
<dbReference type="RefSeq" id="WP_353301725.1">
    <property type="nucleotide sequence ID" value="NZ_BAABWN010000002.1"/>
</dbReference>
<reference evidence="15 16" key="1">
    <citation type="submission" date="2024-04" db="EMBL/GenBank/DDBJ databases">
        <title>Draft genome sequence of Sessilibacter corallicola NBRC 116591.</title>
        <authorList>
            <person name="Miyakawa T."/>
            <person name="Kusuya Y."/>
            <person name="Miura T."/>
        </authorList>
    </citation>
    <scope>NUCLEOTIDE SEQUENCE [LARGE SCALE GENOMIC DNA]</scope>
    <source>
        <strain evidence="15 16">KU-00831-HH</strain>
    </source>
</reference>
<comment type="caution">
    <text evidence="15">The sequence shown here is derived from an EMBL/GenBank/DDBJ whole genome shotgun (WGS) entry which is preliminary data.</text>
</comment>
<dbReference type="Pfam" id="PF04452">
    <property type="entry name" value="Methyltrans_RNA"/>
    <property type="match status" value="1"/>
</dbReference>
<dbReference type="InterPro" id="IPR029026">
    <property type="entry name" value="tRNA_m1G_MTases_N"/>
</dbReference>
<evidence type="ECO:0000256" key="8">
    <source>
        <dbReference type="ARBA" id="ARBA00022679"/>
    </source>
</evidence>
<evidence type="ECO:0000256" key="10">
    <source>
        <dbReference type="ARBA" id="ARBA00025699"/>
    </source>
</evidence>
<proteinExistence type="inferred from homology"/>
<comment type="subcellular location">
    <subcellularLocation>
        <location evidence="1 12">Cytoplasm</location>
    </subcellularLocation>
</comment>
<evidence type="ECO:0000256" key="11">
    <source>
        <dbReference type="ARBA" id="ARBA00047944"/>
    </source>
</evidence>
<keyword evidence="9 12" id="KW-0949">S-adenosyl-L-methionine</keyword>
<dbReference type="PANTHER" id="PTHR30027:SF3">
    <property type="entry name" value="16S RRNA (URACIL(1498)-N(3))-METHYLTRANSFERASE"/>
    <property type="match status" value="1"/>
</dbReference>
<evidence type="ECO:0000256" key="3">
    <source>
        <dbReference type="ARBA" id="ARBA00012328"/>
    </source>
</evidence>
<protein>
    <recommendedName>
        <fullName evidence="4 12">Ribosomal RNA small subunit methyltransferase E</fullName>
        <ecNumber evidence="3 12">2.1.1.193</ecNumber>
    </recommendedName>
</protein>
<accession>A0ABQ0A5K3</accession>
<evidence type="ECO:0000256" key="9">
    <source>
        <dbReference type="ARBA" id="ARBA00022691"/>
    </source>
</evidence>
<sequence>MRIPRVFHPQPCSVGANVTLDGQSAHYLIKVLRMSVGRELILFDGNGAEYEAIIDSTTKSTAVLNITSEKTITRQSPLHVHLGIGISRGERFDWVLQKSTELGVHAITPLLTERVEVKLKPDRIEKKMQHWQQIVVSACEQCQLNILPALHTPIKISQWLAQTQCEKKFVLDHRGEKSTLEGNAPSSAALLVGPEGGLTESEIIEARNSGFNSLQLGPRVLRTETAPISALSILQFQWGDFR</sequence>
<evidence type="ECO:0000256" key="7">
    <source>
        <dbReference type="ARBA" id="ARBA00022603"/>
    </source>
</evidence>
<dbReference type="Gene3D" id="2.40.240.20">
    <property type="entry name" value="Hypothetical PUA domain-like, domain 1"/>
    <property type="match status" value="1"/>
</dbReference>
<dbReference type="PIRSF" id="PIRSF015601">
    <property type="entry name" value="MTase_slr0722"/>
    <property type="match status" value="1"/>
</dbReference>
<dbReference type="EC" id="2.1.1.193" evidence="3 12"/>
<dbReference type="InterPro" id="IPR006700">
    <property type="entry name" value="RsmE"/>
</dbReference>
<evidence type="ECO:0000256" key="1">
    <source>
        <dbReference type="ARBA" id="ARBA00004496"/>
    </source>
</evidence>
<dbReference type="NCBIfam" id="TIGR00046">
    <property type="entry name" value="RsmE family RNA methyltransferase"/>
    <property type="match status" value="1"/>
</dbReference>
<dbReference type="InterPro" id="IPR029028">
    <property type="entry name" value="Alpha/beta_knot_MTases"/>
</dbReference>
<organism evidence="15 16">
    <name type="scientific">Sessilibacter corallicola</name>
    <dbReference type="NCBI Taxonomy" id="2904075"/>
    <lineage>
        <taxon>Bacteria</taxon>
        <taxon>Pseudomonadati</taxon>
        <taxon>Pseudomonadota</taxon>
        <taxon>Gammaproteobacteria</taxon>
        <taxon>Cellvibrionales</taxon>
        <taxon>Cellvibrionaceae</taxon>
        <taxon>Sessilibacter</taxon>
    </lineage>
</organism>
<keyword evidence="16" id="KW-1185">Reference proteome</keyword>
<keyword evidence="6 12" id="KW-0698">rRNA processing</keyword>
<dbReference type="NCBIfam" id="NF008692">
    <property type="entry name" value="PRK11713.1-5"/>
    <property type="match status" value="1"/>
</dbReference>
<evidence type="ECO:0000259" key="13">
    <source>
        <dbReference type="Pfam" id="PF04452"/>
    </source>
</evidence>
<evidence type="ECO:0000313" key="16">
    <source>
        <dbReference type="Proteomes" id="UP001465153"/>
    </source>
</evidence>
<dbReference type="Pfam" id="PF20260">
    <property type="entry name" value="PUA_4"/>
    <property type="match status" value="1"/>
</dbReference>
<evidence type="ECO:0000256" key="4">
    <source>
        <dbReference type="ARBA" id="ARBA00013673"/>
    </source>
</evidence>
<dbReference type="SUPFAM" id="SSF88697">
    <property type="entry name" value="PUA domain-like"/>
    <property type="match status" value="1"/>
</dbReference>